<accession>A0A8H3FDZ8</accession>
<feature type="compositionally biased region" description="Basic and acidic residues" evidence="1">
    <location>
        <begin position="157"/>
        <end position="176"/>
    </location>
</feature>
<reference evidence="2" key="1">
    <citation type="submission" date="2021-03" db="EMBL/GenBank/DDBJ databases">
        <authorList>
            <person name="Tagirdzhanova G."/>
        </authorList>
    </citation>
    <scope>NUCLEOTIDE SEQUENCE</scope>
</reference>
<organism evidence="2 3">
    <name type="scientific">Gomphillus americanus</name>
    <dbReference type="NCBI Taxonomy" id="1940652"/>
    <lineage>
        <taxon>Eukaryota</taxon>
        <taxon>Fungi</taxon>
        <taxon>Dikarya</taxon>
        <taxon>Ascomycota</taxon>
        <taxon>Pezizomycotina</taxon>
        <taxon>Lecanoromycetes</taxon>
        <taxon>OSLEUM clade</taxon>
        <taxon>Ostropomycetidae</taxon>
        <taxon>Ostropales</taxon>
        <taxon>Graphidaceae</taxon>
        <taxon>Gomphilloideae</taxon>
        <taxon>Gomphillus</taxon>
    </lineage>
</organism>
<evidence type="ECO:0000313" key="3">
    <source>
        <dbReference type="Proteomes" id="UP000664169"/>
    </source>
</evidence>
<keyword evidence="3" id="KW-1185">Reference proteome</keyword>
<name>A0A8H3FDZ8_9LECA</name>
<dbReference type="Proteomes" id="UP000664169">
    <property type="component" value="Unassembled WGS sequence"/>
</dbReference>
<protein>
    <submittedName>
        <fullName evidence="2">Uncharacterized protein</fullName>
    </submittedName>
</protein>
<dbReference type="AlphaFoldDB" id="A0A8H3FDZ8"/>
<sequence length="199" mass="22240">MMSLLKDNTTESILSEEDLDFETFLWEIMDETVFDPAIHALFLIPSKQVVESEFAQEDVSQPILILNERSWLKQIRIEANRAANFYYQFTKADGGKYGDHIKPLMETMGGESNITGRSPRSDDPVLPLVLAPTPPPHDKNKPLGAITDTPDIETNDEDPKTVDAPPTKDDTEKGLVVEEGETTTEEQEYLEKSGAGNSR</sequence>
<comment type="caution">
    <text evidence="2">The sequence shown here is derived from an EMBL/GenBank/DDBJ whole genome shotgun (WGS) entry which is preliminary data.</text>
</comment>
<gene>
    <name evidence="2" type="ORF">GOMPHAMPRED_003574</name>
</gene>
<proteinExistence type="predicted"/>
<evidence type="ECO:0000256" key="1">
    <source>
        <dbReference type="SAM" id="MobiDB-lite"/>
    </source>
</evidence>
<feature type="compositionally biased region" description="Acidic residues" evidence="1">
    <location>
        <begin position="178"/>
        <end position="188"/>
    </location>
</feature>
<evidence type="ECO:0000313" key="2">
    <source>
        <dbReference type="EMBL" id="CAF9924266.1"/>
    </source>
</evidence>
<feature type="region of interest" description="Disordered" evidence="1">
    <location>
        <begin position="110"/>
        <end position="199"/>
    </location>
</feature>
<dbReference type="EMBL" id="CAJPDQ010000021">
    <property type="protein sequence ID" value="CAF9924266.1"/>
    <property type="molecule type" value="Genomic_DNA"/>
</dbReference>